<dbReference type="InterPro" id="IPR031778">
    <property type="entry name" value="Sortilin_N"/>
</dbReference>
<dbReference type="Proteomes" id="UP000321456">
    <property type="component" value="Unassembled WGS sequence"/>
</dbReference>
<organism evidence="5 6">
    <name type="scientific">Flagellimonas hymeniacidonis</name>
    <dbReference type="NCBI Taxonomy" id="2603628"/>
    <lineage>
        <taxon>Bacteria</taxon>
        <taxon>Pseudomonadati</taxon>
        <taxon>Bacteroidota</taxon>
        <taxon>Flavobacteriia</taxon>
        <taxon>Flavobacteriales</taxon>
        <taxon>Flavobacteriaceae</taxon>
        <taxon>Flagellimonas</taxon>
    </lineage>
</organism>
<dbReference type="SUPFAM" id="SSF50939">
    <property type="entry name" value="Sialidases"/>
    <property type="match status" value="1"/>
</dbReference>
<dbReference type="RefSeq" id="WP_147744494.1">
    <property type="nucleotide sequence ID" value="NZ_VRUR01000002.1"/>
</dbReference>
<name>A0A5C8V2Z4_9FLAO</name>
<dbReference type="EMBL" id="VRUR01000002">
    <property type="protein sequence ID" value="TXN35726.1"/>
    <property type="molecule type" value="Genomic_DNA"/>
</dbReference>
<evidence type="ECO:0000313" key="6">
    <source>
        <dbReference type="Proteomes" id="UP000321456"/>
    </source>
</evidence>
<protein>
    <submittedName>
        <fullName evidence="5">Glycosyl hydrolase</fullName>
    </submittedName>
</protein>
<evidence type="ECO:0000313" key="5">
    <source>
        <dbReference type="EMBL" id="TXN35726.1"/>
    </source>
</evidence>
<evidence type="ECO:0000256" key="1">
    <source>
        <dbReference type="ARBA" id="ARBA00022737"/>
    </source>
</evidence>
<feature type="domain" description="Sortilin N-terminal" evidence="4">
    <location>
        <begin position="124"/>
        <end position="250"/>
    </location>
</feature>
<keyword evidence="6" id="KW-1185">Reference proteome</keyword>
<dbReference type="InterPro" id="IPR015943">
    <property type="entry name" value="WD40/YVTN_repeat-like_dom_sf"/>
</dbReference>
<dbReference type="InterPro" id="IPR036278">
    <property type="entry name" value="Sialidase_sf"/>
</dbReference>
<dbReference type="AlphaFoldDB" id="A0A5C8V2Z4"/>
<dbReference type="PANTHER" id="PTHR43739:SF5">
    <property type="entry name" value="EXO-ALPHA-SIALIDASE"/>
    <property type="match status" value="1"/>
</dbReference>
<evidence type="ECO:0000259" key="4">
    <source>
        <dbReference type="Pfam" id="PF15902"/>
    </source>
</evidence>
<sequence>MKHGFNFCFSLLVLFFFTTNLIAQNPDSTTFKGLEFRSLGPALTSGRIADIAIHPKSESTWYVAVGSGGVWKTVNAGTTWKPIFDKQSSYSIGCVTIDPSNPSTIWVGSGENVGGRHVGFGDGIYVSHNEGKTWKNMGLTASEHLSKIIVHPENSNIIWVASQGPLWSKGGERGFYKSVDGGNTWKRTLGNSEWTGVTDIVMDYKNPDILYAATWDRHRTVAAYMGGGPGSGIHKSTDGGETWSKLTNGIPKSNLGKIGLAISPFNNETLYAAIELDRKKGGVFVSNNQGASWTKQSDAVSGGTGPHYYQELYASPHQEGKLYLMSNTVQISDDHGKHFEFMNEDKKHVDSHAMAFKKSDPNYVLFGTDGGLYESYDLTKTWNYFANLPLTQYYKIAVDDSAPFYNIYGGTQDNGSHGGPSRTRSSAGILNSDWWITLGADGHQSAVEPGNPDITYGEFQQGWLWRIDQTTGETVFIQPQPAAGEPHERFNWDAPILVSPHNPKRLYFASYRVWKSENRGDDWTAISQDLTRNEERLTLPILGRQQSWDNPWDVGAMSNYNTITSLAESPIQEGLIYAGTDDGILQVTEDGGSSWRRIMLGNIKGVPNRAFVNDVRADLYDASTVYLVLDNHKEGDYKPYLLKSSDKGNSWTFINGNLPKNLITWRIVQDHKKRGLLFAATEYGIYFSSNGGAHWMQLEGGLPTISFRDITIQRREDDLVGASFGRGIYVLDDIGPLRDFDVSKMSQSTLFKVKPAYWYIEKDAVYGQGNSQYAAKNPAYGATFTYFLPEKLKALKDTRTKREKELNKQKSNITFPGWDALDTEKNQEKPEIVLLVKDSSGKVVNTVAGTNKKGFNRVSWNLSYADRTGIKLKNPKSDNDDDFFGSPFRATPGTYSVGLYQRVDGSLQQLSSNQTFEVKPLAKGALPAKPTSEIDAFRADYQNFRQDLTAVNSILNKSISKIDAMKRAMDEAERPSAELVSSIYSAKSSLLSLKKQMDGSPTKNEVGEKTPPSPADGSFIGLVSLGNTYGPTGNQKAALLRATNQLRDIKKELSVLSKNTLPALEAALKSAGAPWIEGQGLIED</sequence>
<comment type="caution">
    <text evidence="5">The sequence shown here is derived from an EMBL/GenBank/DDBJ whole genome shotgun (WGS) entry which is preliminary data.</text>
</comment>
<dbReference type="Pfam" id="PF15902">
    <property type="entry name" value="Sortilin-Vps10"/>
    <property type="match status" value="1"/>
</dbReference>
<evidence type="ECO:0000256" key="2">
    <source>
        <dbReference type="SAM" id="MobiDB-lite"/>
    </source>
</evidence>
<keyword evidence="5" id="KW-0378">Hydrolase</keyword>
<dbReference type="CDD" id="cd15482">
    <property type="entry name" value="Sialidase_non-viral"/>
    <property type="match status" value="1"/>
</dbReference>
<proteinExistence type="predicted"/>
<feature type="region of interest" description="Disordered" evidence="2">
    <location>
        <begin position="995"/>
        <end position="1015"/>
    </location>
</feature>
<dbReference type="GO" id="GO:0016787">
    <property type="term" value="F:hydrolase activity"/>
    <property type="evidence" value="ECO:0007669"/>
    <property type="project" value="UniProtKB-KW"/>
</dbReference>
<accession>A0A5C8V2Z4</accession>
<reference evidence="5 6" key="1">
    <citation type="submission" date="2019-08" db="EMBL/GenBank/DDBJ databases">
        <title>Professor.</title>
        <authorList>
            <person name="Park J.S."/>
        </authorList>
    </citation>
    <scope>NUCLEOTIDE SEQUENCE [LARGE SCALE GENOMIC DNA]</scope>
    <source>
        <strain evidence="5 6">176CP5-101</strain>
    </source>
</reference>
<evidence type="ECO:0000256" key="3">
    <source>
        <dbReference type="SAM" id="SignalP"/>
    </source>
</evidence>
<dbReference type="Gene3D" id="2.130.10.10">
    <property type="entry name" value="YVTN repeat-like/Quinoprotein amine dehydrogenase"/>
    <property type="match status" value="4"/>
</dbReference>
<gene>
    <name evidence="5" type="ORF">FVB32_14225</name>
</gene>
<feature type="signal peptide" evidence="3">
    <location>
        <begin position="1"/>
        <end position="23"/>
    </location>
</feature>
<keyword evidence="1" id="KW-0677">Repeat</keyword>
<dbReference type="GO" id="GO:0010411">
    <property type="term" value="P:xyloglucan metabolic process"/>
    <property type="evidence" value="ECO:0007669"/>
    <property type="project" value="TreeGrafter"/>
</dbReference>
<feature type="chain" id="PRO_5022870561" evidence="3">
    <location>
        <begin position="24"/>
        <end position="1084"/>
    </location>
</feature>
<dbReference type="PANTHER" id="PTHR43739">
    <property type="entry name" value="XYLOGLUCANASE (EUROFUNG)"/>
    <property type="match status" value="1"/>
</dbReference>
<dbReference type="SUPFAM" id="SSF110296">
    <property type="entry name" value="Oligoxyloglucan reducing end-specific cellobiohydrolase"/>
    <property type="match status" value="1"/>
</dbReference>
<keyword evidence="3" id="KW-0732">Signal</keyword>
<dbReference type="InterPro" id="IPR052025">
    <property type="entry name" value="Xyloglucanase_GH74"/>
</dbReference>